<evidence type="ECO:0008006" key="3">
    <source>
        <dbReference type="Google" id="ProtNLM"/>
    </source>
</evidence>
<name>A0A0B2USL1_TOXCA</name>
<evidence type="ECO:0000313" key="2">
    <source>
        <dbReference type="Proteomes" id="UP000031036"/>
    </source>
</evidence>
<reference evidence="1 2" key="1">
    <citation type="submission" date="2014-11" db="EMBL/GenBank/DDBJ databases">
        <title>Genetic blueprint of the zoonotic pathogen Toxocara canis.</title>
        <authorList>
            <person name="Zhu X.-Q."/>
            <person name="Korhonen P.K."/>
            <person name="Cai H."/>
            <person name="Young N.D."/>
            <person name="Nejsum P."/>
            <person name="von Samson-Himmelstjerna G."/>
            <person name="Boag P.R."/>
            <person name="Tan P."/>
            <person name="Li Q."/>
            <person name="Min J."/>
            <person name="Yang Y."/>
            <person name="Wang X."/>
            <person name="Fang X."/>
            <person name="Hall R.S."/>
            <person name="Hofmann A."/>
            <person name="Sternberg P.W."/>
            <person name="Jex A.R."/>
            <person name="Gasser R.B."/>
        </authorList>
    </citation>
    <scope>NUCLEOTIDE SEQUENCE [LARGE SCALE GENOMIC DNA]</scope>
    <source>
        <strain evidence="1">PN_DK_2014</strain>
    </source>
</reference>
<comment type="caution">
    <text evidence="1">The sequence shown here is derived from an EMBL/GenBank/DDBJ whole genome shotgun (WGS) entry which is preliminary data.</text>
</comment>
<organism evidence="1 2">
    <name type="scientific">Toxocara canis</name>
    <name type="common">Canine roundworm</name>
    <dbReference type="NCBI Taxonomy" id="6265"/>
    <lineage>
        <taxon>Eukaryota</taxon>
        <taxon>Metazoa</taxon>
        <taxon>Ecdysozoa</taxon>
        <taxon>Nematoda</taxon>
        <taxon>Chromadorea</taxon>
        <taxon>Rhabditida</taxon>
        <taxon>Spirurina</taxon>
        <taxon>Ascaridomorpha</taxon>
        <taxon>Ascaridoidea</taxon>
        <taxon>Toxocaridae</taxon>
        <taxon>Toxocara</taxon>
    </lineage>
</organism>
<keyword evidence="2" id="KW-1185">Reference proteome</keyword>
<evidence type="ECO:0000313" key="1">
    <source>
        <dbReference type="EMBL" id="KHN71890.1"/>
    </source>
</evidence>
<proteinExistence type="predicted"/>
<dbReference type="OrthoDB" id="410104at2759"/>
<dbReference type="Proteomes" id="UP000031036">
    <property type="component" value="Unassembled WGS sequence"/>
</dbReference>
<sequence length="142" mass="15887">MMDHIFTLTQLLGRAREYKLLLCVAFVDYEKAFDSVEINAVLNSLHNQSIAAQYINLLKEANAYCTTDIKLLSAPVTVPAWRRVSNRETQSPRNCSLHVSNQPSETSTGKVVPISAESISTIFGLQTTSYSSLQPLTNYRPY</sequence>
<gene>
    <name evidence="1" type="ORF">Tcan_00293</name>
</gene>
<dbReference type="AlphaFoldDB" id="A0A0B2USL1"/>
<dbReference type="EMBL" id="JPKZ01014295">
    <property type="protein sequence ID" value="KHN71890.1"/>
    <property type="molecule type" value="Genomic_DNA"/>
</dbReference>
<protein>
    <recommendedName>
        <fullName evidence="3">Reverse transcriptase domain-containing protein</fullName>
    </recommendedName>
</protein>
<accession>A0A0B2USL1</accession>